<dbReference type="Gene3D" id="3.90.550.10">
    <property type="entry name" value="Spore Coat Polysaccharide Biosynthesis Protein SpsA, Chain A"/>
    <property type="match status" value="1"/>
</dbReference>
<dbReference type="InterPro" id="IPR001173">
    <property type="entry name" value="Glyco_trans_2-like"/>
</dbReference>
<reference evidence="2 3" key="2">
    <citation type="submission" date="2020-05" db="EMBL/GenBank/DDBJ databases">
        <title>Draft genome sequence of Desulfovibrio sp. strainFSS-1.</title>
        <authorList>
            <person name="Shimoshige H."/>
            <person name="Kobayashi H."/>
            <person name="Maekawa T."/>
        </authorList>
    </citation>
    <scope>NUCLEOTIDE SEQUENCE [LARGE SCALE GENOMIC DNA]</scope>
    <source>
        <strain evidence="2 3">SIID29052-01</strain>
    </source>
</reference>
<accession>A0A6V8LS10</accession>
<dbReference type="AlphaFoldDB" id="A0A6V8LS10"/>
<sequence>MSTQRPTLSVVIPVYNERNTILEIVDRVLEQPEVDEIVLVDDHSTDGTRDILRSLQGREKLQVLFHERNQGKGAALRTAFRAATKDLVLIQDADLEYDPADYPHLLAPIHMGRADAVFGSRFLGGTHRVLYFWHYLANRFLTLLSNVFTGLNLTDMEVCYKVFRREHLQRMTIVCDRFGIEPELTAKIARMKVRIYEVPVSYYGRTYEEGKKIGWKDGVSAIYWIVRFGLIRTR</sequence>
<dbReference type="RefSeq" id="WP_173081407.1">
    <property type="nucleotide sequence ID" value="NZ_BLTE01000002.1"/>
</dbReference>
<evidence type="ECO:0000259" key="1">
    <source>
        <dbReference type="Pfam" id="PF00535"/>
    </source>
</evidence>
<dbReference type="Proteomes" id="UP000494245">
    <property type="component" value="Unassembled WGS sequence"/>
</dbReference>
<comment type="caution">
    <text evidence="2">The sequence shown here is derived from an EMBL/GenBank/DDBJ whole genome shotgun (WGS) entry which is preliminary data.</text>
</comment>
<dbReference type="CDD" id="cd04179">
    <property type="entry name" value="DPM_DPG-synthase_like"/>
    <property type="match status" value="1"/>
</dbReference>
<evidence type="ECO:0000313" key="3">
    <source>
        <dbReference type="Proteomes" id="UP000494245"/>
    </source>
</evidence>
<keyword evidence="2" id="KW-0328">Glycosyltransferase</keyword>
<dbReference type="Pfam" id="PF00535">
    <property type="entry name" value="Glycos_transf_2"/>
    <property type="match status" value="1"/>
</dbReference>
<keyword evidence="3" id="KW-1185">Reference proteome</keyword>
<dbReference type="PANTHER" id="PTHR48090:SF7">
    <property type="entry name" value="RFBJ PROTEIN"/>
    <property type="match status" value="1"/>
</dbReference>
<dbReference type="EMBL" id="BLTE01000002">
    <property type="protein sequence ID" value="GFK92899.1"/>
    <property type="molecule type" value="Genomic_DNA"/>
</dbReference>
<keyword evidence="2" id="KW-0808">Transferase</keyword>
<dbReference type="EC" id="2.4.1.54" evidence="2"/>
<dbReference type="SUPFAM" id="SSF53448">
    <property type="entry name" value="Nucleotide-diphospho-sugar transferases"/>
    <property type="match status" value="1"/>
</dbReference>
<gene>
    <name evidence="2" type="ORF">NNJEOMEG_00727</name>
</gene>
<dbReference type="InterPro" id="IPR029044">
    <property type="entry name" value="Nucleotide-diphossugar_trans"/>
</dbReference>
<reference evidence="2 3" key="1">
    <citation type="submission" date="2020-04" db="EMBL/GenBank/DDBJ databases">
        <authorList>
            <consortium name="Desulfovibrio sp. FSS-1 genome sequencing consortium"/>
            <person name="Shimoshige H."/>
            <person name="Kobayashi H."/>
            <person name="Maekawa T."/>
        </authorList>
    </citation>
    <scope>NUCLEOTIDE SEQUENCE [LARGE SCALE GENOMIC DNA]</scope>
    <source>
        <strain evidence="2 3">SIID29052-01</strain>
    </source>
</reference>
<feature type="domain" description="Glycosyltransferase 2-like" evidence="1">
    <location>
        <begin position="9"/>
        <end position="170"/>
    </location>
</feature>
<evidence type="ECO:0000313" key="2">
    <source>
        <dbReference type="EMBL" id="GFK92899.1"/>
    </source>
</evidence>
<proteinExistence type="predicted"/>
<name>A0A6V8LS10_9BACT</name>
<dbReference type="PANTHER" id="PTHR48090">
    <property type="entry name" value="UNDECAPRENYL-PHOSPHATE 4-DEOXY-4-FORMAMIDO-L-ARABINOSE TRANSFERASE-RELATED"/>
    <property type="match status" value="1"/>
</dbReference>
<dbReference type="GO" id="GO:0047267">
    <property type="term" value="F:undecaprenyl-phosphate mannosyltransferase activity"/>
    <property type="evidence" value="ECO:0007669"/>
    <property type="project" value="UniProtKB-EC"/>
</dbReference>
<protein>
    <submittedName>
        <fullName evidence="2">Undecaprenyl-phosphate mannosyltransferase</fullName>
        <ecNumber evidence="2">2.4.1.54</ecNumber>
    </submittedName>
</protein>
<dbReference type="InterPro" id="IPR050256">
    <property type="entry name" value="Glycosyltransferase_2"/>
</dbReference>
<organism evidence="2 3">
    <name type="scientific">Fundidesulfovibrio magnetotacticus</name>
    <dbReference type="NCBI Taxonomy" id="2730080"/>
    <lineage>
        <taxon>Bacteria</taxon>
        <taxon>Pseudomonadati</taxon>
        <taxon>Thermodesulfobacteriota</taxon>
        <taxon>Desulfovibrionia</taxon>
        <taxon>Desulfovibrionales</taxon>
        <taxon>Desulfovibrionaceae</taxon>
        <taxon>Fundidesulfovibrio</taxon>
    </lineage>
</organism>